<dbReference type="AlphaFoldDB" id="A0A9Y2JJH7"/>
<accession>A0A9Y2JJH7</accession>
<dbReference type="KEGG" id="amog:QRX60_34740"/>
<sequence length="54" mass="5460">MPAAVDVVENHSSTEAVVDALTRWSGSVTPATVPGKRAAVESVNGPPTPSVAFV</sequence>
<dbReference type="RefSeq" id="WP_285995665.1">
    <property type="nucleotide sequence ID" value="NZ_CP127295.1"/>
</dbReference>
<reference evidence="1 2" key="1">
    <citation type="submission" date="2023-06" db="EMBL/GenBank/DDBJ databases">
        <authorList>
            <person name="Oyuntsetseg B."/>
            <person name="Kim S.B."/>
        </authorList>
    </citation>
    <scope>NUCLEOTIDE SEQUENCE [LARGE SCALE GENOMIC DNA]</scope>
    <source>
        <strain evidence="1 2">4-36</strain>
    </source>
</reference>
<proteinExistence type="predicted"/>
<dbReference type="Proteomes" id="UP001239397">
    <property type="component" value="Chromosome"/>
</dbReference>
<organism evidence="1 2">
    <name type="scientific">Amycolatopsis mongoliensis</name>
    <dbReference type="NCBI Taxonomy" id="715475"/>
    <lineage>
        <taxon>Bacteria</taxon>
        <taxon>Bacillati</taxon>
        <taxon>Actinomycetota</taxon>
        <taxon>Actinomycetes</taxon>
        <taxon>Pseudonocardiales</taxon>
        <taxon>Pseudonocardiaceae</taxon>
        <taxon>Amycolatopsis</taxon>
    </lineage>
</organism>
<name>A0A9Y2JJH7_9PSEU</name>
<keyword evidence="2" id="KW-1185">Reference proteome</keyword>
<evidence type="ECO:0000313" key="1">
    <source>
        <dbReference type="EMBL" id="WIX99182.1"/>
    </source>
</evidence>
<evidence type="ECO:0000313" key="2">
    <source>
        <dbReference type="Proteomes" id="UP001239397"/>
    </source>
</evidence>
<dbReference type="EMBL" id="CP127295">
    <property type="protein sequence ID" value="WIX99182.1"/>
    <property type="molecule type" value="Genomic_DNA"/>
</dbReference>
<gene>
    <name evidence="1" type="ORF">QRX60_34740</name>
</gene>
<protein>
    <submittedName>
        <fullName evidence="1">Uncharacterized protein</fullName>
    </submittedName>
</protein>